<dbReference type="RefSeq" id="WP_106215110.1">
    <property type="nucleotide sequence ID" value="NZ_PVZF01000015.1"/>
</dbReference>
<protein>
    <submittedName>
        <fullName evidence="1">Uncharacterized protein</fullName>
    </submittedName>
</protein>
<gene>
    <name evidence="1" type="ORF">CLV37_115126</name>
</gene>
<keyword evidence="2" id="KW-1185">Reference proteome</keyword>
<sequence>MEPSTEADRSSVRGTELAFARWLSEDLGGVDAADLSAHLRCLRDSRRDLLARRGETRPDRVVTELDAADVELLVAQAVRQAELDGFDRAGEVRATCALWARYVNFLLAAGWWTGDRAQLPDLATALCRPARGGLLGRGAHTVRTGLPVELAPLRRTGLVRDAEDVLRGRAAGTARMREVLVQLGFLRPGGGRGPRWASWDSPHDVDAAFARRRLVIAEVAHVVRRDPGTGYALALATSDVPAEVTRGGRLLAELVGAGRLAPLVAGGVLPAAPGRRIARGLQPAVHVGLTRLADDGVLDLDGPELARAG</sequence>
<dbReference type="Proteomes" id="UP000238083">
    <property type="component" value="Unassembled WGS sequence"/>
</dbReference>
<organism evidence="1 2">
    <name type="scientific">Kineococcus rhizosphaerae</name>
    <dbReference type="NCBI Taxonomy" id="559628"/>
    <lineage>
        <taxon>Bacteria</taxon>
        <taxon>Bacillati</taxon>
        <taxon>Actinomycetota</taxon>
        <taxon>Actinomycetes</taxon>
        <taxon>Kineosporiales</taxon>
        <taxon>Kineosporiaceae</taxon>
        <taxon>Kineococcus</taxon>
    </lineage>
</organism>
<proteinExistence type="predicted"/>
<name>A0A2T0QXV4_9ACTN</name>
<dbReference type="AlphaFoldDB" id="A0A2T0QXV4"/>
<evidence type="ECO:0000313" key="2">
    <source>
        <dbReference type="Proteomes" id="UP000238083"/>
    </source>
</evidence>
<accession>A0A2T0QXV4</accession>
<comment type="caution">
    <text evidence="1">The sequence shown here is derived from an EMBL/GenBank/DDBJ whole genome shotgun (WGS) entry which is preliminary data.</text>
</comment>
<evidence type="ECO:0000313" key="1">
    <source>
        <dbReference type="EMBL" id="PRY10862.1"/>
    </source>
</evidence>
<dbReference type="EMBL" id="PVZF01000015">
    <property type="protein sequence ID" value="PRY10862.1"/>
    <property type="molecule type" value="Genomic_DNA"/>
</dbReference>
<reference evidence="1 2" key="1">
    <citation type="submission" date="2018-03" db="EMBL/GenBank/DDBJ databases">
        <title>Genomic Encyclopedia of Archaeal and Bacterial Type Strains, Phase II (KMG-II): from individual species to whole genera.</title>
        <authorList>
            <person name="Goeker M."/>
        </authorList>
    </citation>
    <scope>NUCLEOTIDE SEQUENCE [LARGE SCALE GENOMIC DNA]</scope>
    <source>
        <strain evidence="1 2">DSM 19711</strain>
    </source>
</reference>